<dbReference type="Pfam" id="PF04548">
    <property type="entry name" value="AIG1"/>
    <property type="match status" value="1"/>
</dbReference>
<evidence type="ECO:0000256" key="6">
    <source>
        <dbReference type="ARBA" id="ARBA00022723"/>
    </source>
</evidence>
<feature type="region of interest" description="Disordered" evidence="17">
    <location>
        <begin position="355"/>
        <end position="376"/>
    </location>
</feature>
<organism evidence="19 20">
    <name type="scientific">Stephania cephalantha</name>
    <dbReference type="NCBI Taxonomy" id="152367"/>
    <lineage>
        <taxon>Eukaryota</taxon>
        <taxon>Viridiplantae</taxon>
        <taxon>Streptophyta</taxon>
        <taxon>Embryophyta</taxon>
        <taxon>Tracheophyta</taxon>
        <taxon>Spermatophyta</taxon>
        <taxon>Magnoliopsida</taxon>
        <taxon>Ranunculales</taxon>
        <taxon>Menispermaceae</taxon>
        <taxon>Menispermoideae</taxon>
        <taxon>Cissampelideae</taxon>
        <taxon>Stephania</taxon>
    </lineage>
</organism>
<dbReference type="GO" id="GO:0003924">
    <property type="term" value="F:GTPase activity"/>
    <property type="evidence" value="ECO:0007669"/>
    <property type="project" value="InterPro"/>
</dbReference>
<reference evidence="19 20" key="1">
    <citation type="submission" date="2024-01" db="EMBL/GenBank/DDBJ databases">
        <title>Genome assemblies of Stephania.</title>
        <authorList>
            <person name="Yang L."/>
        </authorList>
    </citation>
    <scope>NUCLEOTIDE SEQUENCE [LARGE SCALE GENOMIC DNA]</scope>
    <source>
        <strain evidence="19">JXDWG</strain>
        <tissue evidence="19">Leaf</tissue>
    </source>
</reference>
<keyword evidence="5" id="KW-0812">Transmembrane</keyword>
<dbReference type="Pfam" id="PF11886">
    <property type="entry name" value="TOC159_MAD"/>
    <property type="match status" value="1"/>
</dbReference>
<dbReference type="GO" id="GO:0009707">
    <property type="term" value="C:chloroplast outer membrane"/>
    <property type="evidence" value="ECO:0007669"/>
    <property type="project" value="UniProtKB-SubCell"/>
</dbReference>
<dbReference type="GO" id="GO:0005525">
    <property type="term" value="F:GTP binding"/>
    <property type="evidence" value="ECO:0007669"/>
    <property type="project" value="UniProtKB-KW"/>
</dbReference>
<keyword evidence="13" id="KW-0342">GTP-binding</keyword>
<dbReference type="FunFam" id="3.40.50.300:FF:000413">
    <property type="entry name" value="Translocase of chloroplast 120, chloroplastic"/>
    <property type="match status" value="1"/>
</dbReference>
<keyword evidence="6" id="KW-0479">Metal-binding</keyword>
<evidence type="ECO:0000259" key="18">
    <source>
        <dbReference type="PROSITE" id="PS51720"/>
    </source>
</evidence>
<dbReference type="PANTHER" id="PTHR10903">
    <property type="entry name" value="GTPASE, IMAP FAMILY MEMBER-RELATED"/>
    <property type="match status" value="1"/>
</dbReference>
<evidence type="ECO:0000256" key="15">
    <source>
        <dbReference type="ARBA" id="ARBA00023766"/>
    </source>
</evidence>
<keyword evidence="11" id="KW-0653">Protein transport</keyword>
<comment type="cofactor">
    <cofactor evidence="1">
        <name>Mg(2+)</name>
        <dbReference type="ChEBI" id="CHEBI:18420"/>
    </cofactor>
</comment>
<evidence type="ECO:0000313" key="20">
    <source>
        <dbReference type="Proteomes" id="UP001419268"/>
    </source>
</evidence>
<evidence type="ECO:0000256" key="4">
    <source>
        <dbReference type="ARBA" id="ARBA00022640"/>
    </source>
</evidence>
<keyword evidence="14" id="KW-0472">Membrane</keyword>
<dbReference type="InterPro" id="IPR006703">
    <property type="entry name" value="G_AIG1"/>
</dbReference>
<keyword evidence="12" id="KW-1133">Transmembrane helix</keyword>
<dbReference type="SUPFAM" id="SSF52540">
    <property type="entry name" value="P-loop containing nucleoside triphosphate hydrolases"/>
    <property type="match status" value="1"/>
</dbReference>
<keyword evidence="4" id="KW-0934">Plastid</keyword>
<comment type="subcellular location">
    <subcellularLocation>
        <location evidence="15">Plastid</location>
        <location evidence="15">Chloroplast outer membrane</location>
        <topology evidence="15">Single-pass membrane protein</topology>
    </subcellularLocation>
</comment>
<protein>
    <recommendedName>
        <fullName evidence="18">AIG1-type G domain-containing protein</fullName>
    </recommendedName>
</protein>
<evidence type="ECO:0000256" key="7">
    <source>
        <dbReference type="ARBA" id="ARBA00022741"/>
    </source>
</evidence>
<evidence type="ECO:0000256" key="2">
    <source>
        <dbReference type="ARBA" id="ARBA00022448"/>
    </source>
</evidence>
<evidence type="ECO:0000256" key="5">
    <source>
        <dbReference type="ARBA" id="ARBA00022692"/>
    </source>
</evidence>
<dbReference type="EMBL" id="JBBNAG010000011">
    <property type="protein sequence ID" value="KAK9094390.1"/>
    <property type="molecule type" value="Genomic_DNA"/>
</dbReference>
<keyword evidence="20" id="KW-1185">Reference proteome</keyword>
<dbReference type="InterPro" id="IPR045058">
    <property type="entry name" value="GIMA/IAN/Toc"/>
</dbReference>
<keyword evidence="7" id="KW-0547">Nucleotide-binding</keyword>
<feature type="domain" description="AIG1-type G" evidence="18">
    <location>
        <begin position="101"/>
        <end position="332"/>
    </location>
</feature>
<dbReference type="GO" id="GO:0015031">
    <property type="term" value="P:protein transport"/>
    <property type="evidence" value="ECO:0007669"/>
    <property type="project" value="UniProtKB-KW"/>
</dbReference>
<keyword evidence="3" id="KW-0150">Chloroplast</keyword>
<evidence type="ECO:0000256" key="16">
    <source>
        <dbReference type="ARBA" id="ARBA00023775"/>
    </source>
</evidence>
<keyword evidence="8" id="KW-0378">Hydrolase</keyword>
<feature type="compositionally biased region" description="Acidic residues" evidence="17">
    <location>
        <begin position="360"/>
        <end position="374"/>
    </location>
</feature>
<sequence>MDGHLPQHCNGGDSDQSHYKTREKRADRLAKIESLQIKFLRLIRRIGQSLDNPLVGKVLYRLHLATLIRVGESELKKSSFRNGVVRAIATEEEATGRPELDFSFRVLVLGRTGVGKSATINSIFDQVKLVTDPFQPATDEIEEVVGTVNGIRISFIDTPGLLPSSPANLRWNRKVLRSVKKFIRKNPPDIVLYFERLDFINIGYSDFPLLKLVTDIFGPAIWFNTILVMTHSSAALPEDGNGYVVDYESFVTQCTNLVQHYICGVVSNAKLENPILLVENHSLCKKNTLGEKVLPNGQVWRSHFLLLCICSKVLGDANVLMKFQDGLQIGPASGVRLPSLPHLLSNLLRGHSSSSKVETDSELNSDTDDDEDYDSLPPIRILTKSQFEKLTKSQKDDYLDELDYREVLYLKKQLKAESKKRRDYLNSKEASVTNDDNYDNDDLALEAVQLPDMAIPPSFDSDLPVHRYRCLVLNDQWLARPVLDPQGWDHDVGFDGISMETNLDIRKDLQATVVGQVSKEKQDFSIQSECAAIYTYLKGSTVSAGFDVQTAGRDLICTVHGETELKNYKCNTTGCGISVTSFGNKFFVGGKVEDAINVGKKLKLVLNGGCMGGLGQVAYGGSITASLRGRHYPVRNDITSLTMTFVSFDKENVIGGNFSSEFRLSRDTRMSVSANLNSRKMGQLLIRTSSSERMEIGLIAVASIIRALLRSRGTGDLSAE</sequence>
<dbReference type="InterPro" id="IPR005690">
    <property type="entry name" value="Toc86_159"/>
</dbReference>
<keyword evidence="2" id="KW-0813">Transport</keyword>
<dbReference type="GO" id="GO:0046872">
    <property type="term" value="F:metal ion binding"/>
    <property type="evidence" value="ECO:0007669"/>
    <property type="project" value="UniProtKB-KW"/>
</dbReference>
<name>A0AAP0EJ01_9MAGN</name>
<accession>A0AAP0EJ01</accession>
<proteinExistence type="inferred from homology"/>
<evidence type="ECO:0000256" key="8">
    <source>
        <dbReference type="ARBA" id="ARBA00022801"/>
    </source>
</evidence>
<evidence type="ECO:0000256" key="1">
    <source>
        <dbReference type="ARBA" id="ARBA00001946"/>
    </source>
</evidence>
<evidence type="ECO:0000256" key="13">
    <source>
        <dbReference type="ARBA" id="ARBA00023134"/>
    </source>
</evidence>
<keyword evidence="10" id="KW-0460">Magnesium</keyword>
<dbReference type="Gene3D" id="3.40.50.300">
    <property type="entry name" value="P-loop containing nucleotide triphosphate hydrolases"/>
    <property type="match status" value="1"/>
</dbReference>
<dbReference type="AlphaFoldDB" id="A0AAP0EJ01"/>
<evidence type="ECO:0000256" key="10">
    <source>
        <dbReference type="ARBA" id="ARBA00022842"/>
    </source>
</evidence>
<evidence type="ECO:0000256" key="11">
    <source>
        <dbReference type="ARBA" id="ARBA00022927"/>
    </source>
</evidence>
<comment type="caution">
    <text evidence="19">The sequence shown here is derived from an EMBL/GenBank/DDBJ whole genome shotgun (WGS) entry which is preliminary data.</text>
</comment>
<dbReference type="PROSITE" id="PS51720">
    <property type="entry name" value="G_AIG1"/>
    <property type="match status" value="1"/>
</dbReference>
<evidence type="ECO:0000313" key="19">
    <source>
        <dbReference type="EMBL" id="KAK9094390.1"/>
    </source>
</evidence>
<comment type="similarity">
    <text evidence="16">Belongs to the TRAFAC class TrmE-Era-EngA-EngB-Septin-like GTPase superfamily. AIG1/Toc34/Toc159-like paraseptin GTPase family. TOC159 subfamily.</text>
</comment>
<dbReference type="Proteomes" id="UP001419268">
    <property type="component" value="Unassembled WGS sequence"/>
</dbReference>
<dbReference type="NCBIfam" id="TIGR00993">
    <property type="entry name" value="3a0901s04IAP86"/>
    <property type="match status" value="1"/>
</dbReference>
<feature type="region of interest" description="Disordered" evidence="17">
    <location>
        <begin position="1"/>
        <end position="23"/>
    </location>
</feature>
<gene>
    <name evidence="19" type="ORF">Scep_025859</name>
</gene>
<evidence type="ECO:0000256" key="3">
    <source>
        <dbReference type="ARBA" id="ARBA00022528"/>
    </source>
</evidence>
<evidence type="ECO:0000256" key="17">
    <source>
        <dbReference type="SAM" id="MobiDB-lite"/>
    </source>
</evidence>
<evidence type="ECO:0000256" key="14">
    <source>
        <dbReference type="ARBA" id="ARBA00023136"/>
    </source>
</evidence>
<dbReference type="InterPro" id="IPR024283">
    <property type="entry name" value="TOC159_MAD"/>
</dbReference>
<dbReference type="GO" id="GO:0045036">
    <property type="term" value="P:protein targeting to chloroplast"/>
    <property type="evidence" value="ECO:0007669"/>
    <property type="project" value="InterPro"/>
</dbReference>
<evidence type="ECO:0000256" key="12">
    <source>
        <dbReference type="ARBA" id="ARBA00022989"/>
    </source>
</evidence>
<dbReference type="InterPro" id="IPR027417">
    <property type="entry name" value="P-loop_NTPase"/>
</dbReference>
<evidence type="ECO:0000256" key="9">
    <source>
        <dbReference type="ARBA" id="ARBA00022805"/>
    </source>
</evidence>
<dbReference type="PANTHER" id="PTHR10903:SF68">
    <property type="entry name" value="TRANSLOCASE OF CHLOROPLAST 90, CHLOROPLASTIC"/>
    <property type="match status" value="1"/>
</dbReference>
<keyword evidence="9" id="KW-1002">Plastid outer membrane</keyword>